<protein>
    <submittedName>
        <fullName evidence="2">Uncharacterized protein</fullName>
    </submittedName>
</protein>
<evidence type="ECO:0000313" key="2">
    <source>
        <dbReference type="EMBL" id="GGT51600.1"/>
    </source>
</evidence>
<evidence type="ECO:0000256" key="1">
    <source>
        <dbReference type="SAM" id="MobiDB-lite"/>
    </source>
</evidence>
<gene>
    <name evidence="2" type="ORF">GCM10010226_30960</name>
</gene>
<dbReference type="EMBL" id="BMSA01000007">
    <property type="protein sequence ID" value="GGT51600.1"/>
    <property type="molecule type" value="Genomic_DNA"/>
</dbReference>
<feature type="region of interest" description="Disordered" evidence="1">
    <location>
        <begin position="1"/>
        <end position="49"/>
    </location>
</feature>
<dbReference type="Proteomes" id="UP000646776">
    <property type="component" value="Unassembled WGS sequence"/>
</dbReference>
<comment type="caution">
    <text evidence="2">The sequence shown here is derived from an EMBL/GenBank/DDBJ whole genome shotgun (WGS) entry which is preliminary data.</text>
</comment>
<organism evidence="2 3">
    <name type="scientific">Streptomyces phaeofaciens</name>
    <dbReference type="NCBI Taxonomy" id="68254"/>
    <lineage>
        <taxon>Bacteria</taxon>
        <taxon>Bacillati</taxon>
        <taxon>Actinomycetota</taxon>
        <taxon>Actinomycetes</taxon>
        <taxon>Kitasatosporales</taxon>
        <taxon>Streptomycetaceae</taxon>
        <taxon>Streptomyces</taxon>
    </lineage>
</organism>
<proteinExistence type="predicted"/>
<reference evidence="2" key="1">
    <citation type="journal article" date="2014" name="Int. J. Syst. Evol. Microbiol.">
        <title>Complete genome sequence of Corynebacterium casei LMG S-19264T (=DSM 44701T), isolated from a smear-ripened cheese.</title>
        <authorList>
            <consortium name="US DOE Joint Genome Institute (JGI-PGF)"/>
            <person name="Walter F."/>
            <person name="Albersmeier A."/>
            <person name="Kalinowski J."/>
            <person name="Ruckert C."/>
        </authorList>
    </citation>
    <scope>NUCLEOTIDE SEQUENCE</scope>
    <source>
        <strain evidence="2">JCM 4125</strain>
    </source>
</reference>
<evidence type="ECO:0000313" key="3">
    <source>
        <dbReference type="Proteomes" id="UP000646776"/>
    </source>
</evidence>
<accession>A0A918HD10</accession>
<sequence>MPPPMPDDAPEDPPNGLPKGLPEQREGKVTATKRERSHGTHCCSFASLS</sequence>
<feature type="compositionally biased region" description="Pro residues" evidence="1">
    <location>
        <begin position="1"/>
        <end position="16"/>
    </location>
</feature>
<dbReference type="AlphaFoldDB" id="A0A918HD10"/>
<name>A0A918HD10_9ACTN</name>
<feature type="compositionally biased region" description="Basic and acidic residues" evidence="1">
    <location>
        <begin position="22"/>
        <end position="38"/>
    </location>
</feature>
<reference evidence="2" key="2">
    <citation type="submission" date="2020-09" db="EMBL/GenBank/DDBJ databases">
        <authorList>
            <person name="Sun Q."/>
            <person name="Ohkuma M."/>
        </authorList>
    </citation>
    <scope>NUCLEOTIDE SEQUENCE</scope>
    <source>
        <strain evidence="2">JCM 4125</strain>
    </source>
</reference>
<keyword evidence="3" id="KW-1185">Reference proteome</keyword>